<protein>
    <submittedName>
        <fullName evidence="2">Uncharacterized protein</fullName>
    </submittedName>
</protein>
<dbReference type="Proteomes" id="UP000829580">
    <property type="component" value="Chromosome"/>
</dbReference>
<keyword evidence="1" id="KW-1133">Transmembrane helix</keyword>
<feature type="transmembrane region" description="Helical" evidence="1">
    <location>
        <begin position="68"/>
        <end position="95"/>
    </location>
</feature>
<organism evidence="2 3">
    <name type="scientific">Bartonella krasnovii</name>
    <dbReference type="NCBI Taxonomy" id="2267275"/>
    <lineage>
        <taxon>Bacteria</taxon>
        <taxon>Pseudomonadati</taxon>
        <taxon>Pseudomonadota</taxon>
        <taxon>Alphaproteobacteria</taxon>
        <taxon>Hyphomicrobiales</taxon>
        <taxon>Bartonellaceae</taxon>
        <taxon>Bartonella</taxon>
    </lineage>
</organism>
<proteinExistence type="predicted"/>
<evidence type="ECO:0000313" key="3">
    <source>
        <dbReference type="Proteomes" id="UP000829580"/>
    </source>
</evidence>
<evidence type="ECO:0000256" key="1">
    <source>
        <dbReference type="SAM" id="Phobius"/>
    </source>
</evidence>
<name>A0ABY3VX12_9HYPH</name>
<keyword evidence="3" id="KW-1185">Reference proteome</keyword>
<sequence length="189" mass="22068">MKEKKSIFYNELLNFFEKEFSSVREFFVMCLLSLMIELGNRIFFLPLLESQEPLTGEQASSLFHAVCALWTVIGVGVVVLIPVMMILYIILWCLLLKKARILNKINEQRGKITSQQKQRDKKGVSVKMDELLVTIFGLVLMFVTVWFAIVPIMILQLYYGVFKLARRYRCLKQELKSLLKEQEIAFEKS</sequence>
<accession>A0ABY3VX12</accession>
<keyword evidence="1" id="KW-0812">Transmembrane</keyword>
<dbReference type="EMBL" id="CP093033">
    <property type="protein sequence ID" value="UNF28841.1"/>
    <property type="molecule type" value="Genomic_DNA"/>
</dbReference>
<keyword evidence="1" id="KW-0472">Membrane</keyword>
<reference evidence="2 3" key="1">
    <citation type="submission" date="2022-02" db="EMBL/GenBank/DDBJ databases">
        <title>Genomic structural plasticity of rodent-associated Bartonella in nature.</title>
        <authorList>
            <person name="Sousa K.C.M."/>
            <person name="Gutierrez R."/>
            <person name="Yahalomi D."/>
            <person name="Shalit T."/>
            <person name="Markus B."/>
            <person name="Nachum-Biala Y."/>
            <person name="Hawlena H."/>
            <person name="Marcos-Hadad E."/>
            <person name="Hazkani-Covo E."/>
            <person name="Neves H.R."/>
            <person name="Covo S."/>
            <person name="Harrus S."/>
        </authorList>
    </citation>
    <scope>NUCLEOTIDE SEQUENCE [LARGE SCALE GENOMIC DNA]</scope>
    <source>
        <strain evidence="2 3">B35_1_2</strain>
    </source>
</reference>
<feature type="transmembrane region" description="Helical" evidence="1">
    <location>
        <begin position="131"/>
        <end position="159"/>
    </location>
</feature>
<feature type="transmembrane region" description="Helical" evidence="1">
    <location>
        <begin position="26"/>
        <end position="48"/>
    </location>
</feature>
<dbReference type="RefSeq" id="WP_241435997.1">
    <property type="nucleotide sequence ID" value="NZ_CP093033.1"/>
</dbReference>
<gene>
    <name evidence="2" type="ORF">MNL13_06450</name>
</gene>
<evidence type="ECO:0000313" key="2">
    <source>
        <dbReference type="EMBL" id="UNF28841.1"/>
    </source>
</evidence>